<evidence type="ECO:0000313" key="6">
    <source>
        <dbReference type="Proteomes" id="UP001176940"/>
    </source>
</evidence>
<dbReference type="Gene3D" id="3.30.230.10">
    <property type="match status" value="1"/>
</dbReference>
<evidence type="ECO:0000256" key="2">
    <source>
        <dbReference type="ARBA" id="ARBA00012180"/>
    </source>
</evidence>
<dbReference type="InterPro" id="IPR052055">
    <property type="entry name" value="Hepadnavirus_pol/RT"/>
</dbReference>
<name>A0ABN9LIX2_9NEOB</name>
<dbReference type="EC" id="3.1.26.4" evidence="2"/>
<evidence type="ECO:0000313" key="5">
    <source>
        <dbReference type="EMBL" id="CAJ0942993.1"/>
    </source>
</evidence>
<dbReference type="Proteomes" id="UP001176940">
    <property type="component" value="Unassembled WGS sequence"/>
</dbReference>
<dbReference type="InterPro" id="IPR000477">
    <property type="entry name" value="RT_dom"/>
</dbReference>
<evidence type="ECO:0000256" key="3">
    <source>
        <dbReference type="SAM" id="MobiDB-lite"/>
    </source>
</evidence>
<reference evidence="5" key="1">
    <citation type="submission" date="2023-07" db="EMBL/GenBank/DDBJ databases">
        <authorList>
            <person name="Stuckert A."/>
        </authorList>
    </citation>
    <scope>NUCLEOTIDE SEQUENCE</scope>
</reference>
<dbReference type="PANTHER" id="PTHR33050:SF7">
    <property type="entry name" value="RIBONUCLEASE H"/>
    <property type="match status" value="1"/>
</dbReference>
<feature type="compositionally biased region" description="Polar residues" evidence="3">
    <location>
        <begin position="356"/>
        <end position="370"/>
    </location>
</feature>
<evidence type="ECO:0000256" key="1">
    <source>
        <dbReference type="ARBA" id="ARBA00010879"/>
    </source>
</evidence>
<dbReference type="Gene3D" id="3.10.10.10">
    <property type="entry name" value="HIV Type 1 Reverse Transcriptase, subunit A, domain 1"/>
    <property type="match status" value="1"/>
</dbReference>
<protein>
    <recommendedName>
        <fullName evidence="2">ribonuclease H</fullName>
        <ecNumber evidence="2">3.1.26.4</ecNumber>
    </recommendedName>
</protein>
<feature type="region of interest" description="Disordered" evidence="3">
    <location>
        <begin position="129"/>
        <end position="152"/>
    </location>
</feature>
<proteinExistence type="inferred from homology"/>
<evidence type="ECO:0000259" key="4">
    <source>
        <dbReference type="Pfam" id="PF00078"/>
    </source>
</evidence>
<dbReference type="PANTHER" id="PTHR33050">
    <property type="entry name" value="REVERSE TRANSCRIPTASE DOMAIN-CONTAINING PROTEIN"/>
    <property type="match status" value="1"/>
</dbReference>
<organism evidence="5 6">
    <name type="scientific">Ranitomeya imitator</name>
    <name type="common">mimic poison frog</name>
    <dbReference type="NCBI Taxonomy" id="111125"/>
    <lineage>
        <taxon>Eukaryota</taxon>
        <taxon>Metazoa</taxon>
        <taxon>Chordata</taxon>
        <taxon>Craniata</taxon>
        <taxon>Vertebrata</taxon>
        <taxon>Euteleostomi</taxon>
        <taxon>Amphibia</taxon>
        <taxon>Batrachia</taxon>
        <taxon>Anura</taxon>
        <taxon>Neobatrachia</taxon>
        <taxon>Hyloidea</taxon>
        <taxon>Dendrobatidae</taxon>
        <taxon>Dendrobatinae</taxon>
        <taxon>Ranitomeya</taxon>
    </lineage>
</organism>
<sequence length="719" mass="79120">MTLPVWMPENCRGDPPHPNVRFALASSGGVVIFTNIVDIGMLDYSTRLMGVPKMTATELLVSAPGKVLLHGEHAVVHGKVALAVGLNLRTFLRLKPNKDNGAVVVNLPNIGTKLTWKVSDLQTLVPSFHGEPLREGHSAREGRRTGRQHGSLRKINKELRGKDVRILSDNTTTVAYINRQGASPGPGPVSPSPEQLDLLKTFAGISNGTKDTESLAVLAFLYLYLSICGTTKILAHKRAQKSGPGSVPHPLAYQSLSVGGDEDVHHSSVDVSFPSGTTSVGPHRFSGAGAHAARPPTSPPHSDYSTSGQEFHLLFIGDPPQAEHLPGPGRTTSVGPHRFSGAGAHAARPPHRHRTQTTAPQGRSSTFFSSETHRKRNIFQDRVRHHRFLRFTVLQEHFQFIALPFGLATAPRVFTKIMAALMAILRVRGLGLFPYLDDILIKAPSFSQAHESLSIVLDTLARFGWLVNRKKSCLIPSQRIICLDMLFDTRRTRVFLPEVKRSILRWDVRVLQGPRPPSLRSAMKVLGRMVATLEAIPFAQFHSRPLQQAILSQWNRSVSSLDRPIRLSPRVKRSLYWWLTSPLMSQGRSFLPVHWQVVTTDASLLGWGAVFCHLTVQGRWSTQESALPINVLEIRAIFLSLRHWERILRGLPIRIQTDNASAVAYVNHQGGTRSSGRGGFHIPPRRGHRSTFFLSSSDSSSGAIVEQAGPCQGSEDLSG</sequence>
<dbReference type="InterPro" id="IPR043128">
    <property type="entry name" value="Rev_trsase/Diguanyl_cyclase"/>
</dbReference>
<feature type="domain" description="Reverse transcriptase" evidence="4">
    <location>
        <begin position="390"/>
        <end position="475"/>
    </location>
</feature>
<dbReference type="CDD" id="cd03714">
    <property type="entry name" value="RT_DIRS1"/>
    <property type="match status" value="1"/>
</dbReference>
<comment type="similarity">
    <text evidence="1">Belongs to the beta type-B retroviral polymerase family. HERV class-II K(HML-2) pol subfamily.</text>
</comment>
<comment type="caution">
    <text evidence="5">The sequence shown here is derived from an EMBL/GenBank/DDBJ whole genome shotgun (WGS) entry which is preliminary data.</text>
</comment>
<feature type="region of interest" description="Disordered" evidence="3">
    <location>
        <begin position="694"/>
        <end position="719"/>
    </location>
</feature>
<dbReference type="Gene3D" id="3.30.70.270">
    <property type="match status" value="1"/>
</dbReference>
<gene>
    <name evidence="5" type="ORF">RIMI_LOCUS9796860</name>
</gene>
<dbReference type="CDD" id="cd09275">
    <property type="entry name" value="RNase_HI_RT_DIRS1"/>
    <property type="match status" value="1"/>
</dbReference>
<dbReference type="EMBL" id="CAUEEQ010020629">
    <property type="protein sequence ID" value="CAJ0942993.1"/>
    <property type="molecule type" value="Genomic_DNA"/>
</dbReference>
<dbReference type="Pfam" id="PF00078">
    <property type="entry name" value="RVT_1"/>
    <property type="match status" value="1"/>
</dbReference>
<feature type="compositionally biased region" description="Basic and acidic residues" evidence="3">
    <location>
        <begin position="131"/>
        <end position="144"/>
    </location>
</feature>
<dbReference type="InterPro" id="IPR020568">
    <property type="entry name" value="Ribosomal_Su5_D2-typ_SF"/>
</dbReference>
<dbReference type="InterPro" id="IPR043502">
    <property type="entry name" value="DNA/RNA_pol_sf"/>
</dbReference>
<feature type="region of interest" description="Disordered" evidence="3">
    <location>
        <begin position="342"/>
        <end position="371"/>
    </location>
</feature>
<keyword evidence="6" id="KW-1185">Reference proteome</keyword>
<feature type="region of interest" description="Disordered" evidence="3">
    <location>
        <begin position="240"/>
        <end position="307"/>
    </location>
</feature>
<dbReference type="InterPro" id="IPR014721">
    <property type="entry name" value="Ribsml_uS5_D2-typ_fold_subgr"/>
</dbReference>
<dbReference type="SUPFAM" id="SSF54211">
    <property type="entry name" value="Ribosomal protein S5 domain 2-like"/>
    <property type="match status" value="1"/>
</dbReference>
<dbReference type="SUPFAM" id="SSF56672">
    <property type="entry name" value="DNA/RNA polymerases"/>
    <property type="match status" value="1"/>
</dbReference>
<accession>A0ABN9LIX2</accession>